<keyword evidence="1" id="KW-0732">Signal</keyword>
<accession>A0A9X1UCW2</accession>
<name>A0A9X1UCW2_9BURK</name>
<evidence type="ECO:0000256" key="1">
    <source>
        <dbReference type="SAM" id="SignalP"/>
    </source>
</evidence>
<organism evidence="2 3">
    <name type="scientific">Paraburkholderia tagetis</name>
    <dbReference type="NCBI Taxonomy" id="2913261"/>
    <lineage>
        <taxon>Bacteria</taxon>
        <taxon>Pseudomonadati</taxon>
        <taxon>Pseudomonadota</taxon>
        <taxon>Betaproteobacteria</taxon>
        <taxon>Burkholderiales</taxon>
        <taxon>Burkholderiaceae</taxon>
        <taxon>Paraburkholderia</taxon>
    </lineage>
</organism>
<comment type="caution">
    <text evidence="2">The sequence shown here is derived from an EMBL/GenBank/DDBJ whole genome shotgun (WGS) entry which is preliminary data.</text>
</comment>
<proteinExistence type="predicted"/>
<keyword evidence="3" id="KW-1185">Reference proteome</keyword>
<evidence type="ECO:0000313" key="3">
    <source>
        <dbReference type="Proteomes" id="UP001139308"/>
    </source>
</evidence>
<gene>
    <name evidence="2" type="ORF">L5014_01240</name>
</gene>
<dbReference type="InterPro" id="IPR005297">
    <property type="entry name" value="Lipoprotein_repeat"/>
</dbReference>
<feature type="chain" id="PRO_5040915442" description="Lipoprotein with Yx(FWY)xxD motif" evidence="1">
    <location>
        <begin position="21"/>
        <end position="120"/>
    </location>
</feature>
<protein>
    <recommendedName>
        <fullName evidence="4">Lipoprotein with Yx(FWY)xxD motif</fullName>
    </recommendedName>
</protein>
<dbReference type="PANTHER" id="PTHR39335:SF1">
    <property type="entry name" value="BLL4220 PROTEIN"/>
    <property type="match status" value="1"/>
</dbReference>
<dbReference type="Proteomes" id="UP001139308">
    <property type="component" value="Unassembled WGS sequence"/>
</dbReference>
<evidence type="ECO:0000313" key="2">
    <source>
        <dbReference type="EMBL" id="MCG5071994.1"/>
    </source>
</evidence>
<dbReference type="PIRSF" id="PIRSF029720">
    <property type="entry name" value="UCP029720"/>
    <property type="match status" value="1"/>
</dbReference>
<evidence type="ECO:0008006" key="4">
    <source>
        <dbReference type="Google" id="ProtNLM"/>
    </source>
</evidence>
<dbReference type="GO" id="GO:0043448">
    <property type="term" value="P:alkane catabolic process"/>
    <property type="evidence" value="ECO:0007669"/>
    <property type="project" value="TreeGrafter"/>
</dbReference>
<dbReference type="PANTHER" id="PTHR39335">
    <property type="entry name" value="BLL4220 PROTEIN"/>
    <property type="match status" value="1"/>
</dbReference>
<dbReference type="RefSeq" id="WP_238461767.1">
    <property type="nucleotide sequence ID" value="NZ_JAKLJA010000001.1"/>
</dbReference>
<dbReference type="AlphaFoldDB" id="A0A9X1UCW2"/>
<feature type="signal peptide" evidence="1">
    <location>
        <begin position="1"/>
        <end position="20"/>
    </location>
</feature>
<reference evidence="2" key="1">
    <citation type="submission" date="2022-01" db="EMBL/GenBank/DDBJ databases">
        <title>Genome sequence and assembly of Parabukholderia sp. RG36.</title>
        <authorList>
            <person name="Chhetri G."/>
        </authorList>
    </citation>
    <scope>NUCLEOTIDE SEQUENCE</scope>
    <source>
        <strain evidence="2">RG36</strain>
    </source>
</reference>
<dbReference type="Pfam" id="PF03640">
    <property type="entry name" value="Lipoprotein_15"/>
    <property type="match status" value="2"/>
</dbReference>
<sequence>MNKTLWCIVACALPVASSFAETPKISNGMVVDDNGMTLYAFDKDTVPGKSACVDACAALWPAAVADSYDKTSGDWGLIAAREGKHQWTYKGRPLYRFANDKQPGQMNGDGVKGIWHVVKP</sequence>
<dbReference type="InterPro" id="IPR014558">
    <property type="entry name" value="UCP029720"/>
</dbReference>
<dbReference type="EMBL" id="JAKLJA010000001">
    <property type="protein sequence ID" value="MCG5071994.1"/>
    <property type="molecule type" value="Genomic_DNA"/>
</dbReference>